<feature type="compositionally biased region" description="Low complexity" evidence="1">
    <location>
        <begin position="44"/>
        <end position="58"/>
    </location>
</feature>
<proteinExistence type="predicted"/>
<dbReference type="AlphaFoldDB" id="A0A926FH75"/>
<reference evidence="2" key="1">
    <citation type="submission" date="2020-07" db="EMBL/GenBank/DDBJ databases">
        <title>Carbapenem Resistant Aeromonas hydrophila Carrying blacphA7 Isolated from Two Solid Organ Transplant Patients.</title>
        <authorList>
            <person name="Hilt E."/>
            <person name="Fitzwater S.P."/>
            <person name="Ward K."/>
            <person name="De St Maurice A."/>
            <person name="Chandrasekaran S."/>
            <person name="Garner O.B."/>
            <person name="Yang S."/>
        </authorList>
    </citation>
    <scope>NUCLEOTIDE SEQUENCE</scope>
    <source>
        <strain evidence="2">B-1</strain>
    </source>
</reference>
<sequence length="64" mass="6672">MSRWMADGASLPAPAVDGNLPAACRVAGIQEKSDGILLTRPSCCSPSRRTSASCSRPCRPSPRA</sequence>
<protein>
    <submittedName>
        <fullName evidence="2">Uncharacterized protein</fullName>
    </submittedName>
</protein>
<name>A0A926FH75_AERHY</name>
<gene>
    <name evidence="2" type="ORF">H2136_02995</name>
</gene>
<dbReference type="EMBL" id="JACLAN010000001">
    <property type="protein sequence ID" value="MBC8673781.1"/>
    <property type="molecule type" value="Genomic_DNA"/>
</dbReference>
<organism evidence="2">
    <name type="scientific">Aeromonas hydrophila</name>
    <dbReference type="NCBI Taxonomy" id="644"/>
    <lineage>
        <taxon>Bacteria</taxon>
        <taxon>Pseudomonadati</taxon>
        <taxon>Pseudomonadota</taxon>
        <taxon>Gammaproteobacteria</taxon>
        <taxon>Aeromonadales</taxon>
        <taxon>Aeromonadaceae</taxon>
        <taxon>Aeromonas</taxon>
    </lineage>
</organism>
<feature type="region of interest" description="Disordered" evidence="1">
    <location>
        <begin position="44"/>
        <end position="64"/>
    </location>
</feature>
<evidence type="ECO:0000313" key="2">
    <source>
        <dbReference type="EMBL" id="MBC8673781.1"/>
    </source>
</evidence>
<accession>A0A926FH75</accession>
<comment type="caution">
    <text evidence="2">The sequence shown here is derived from an EMBL/GenBank/DDBJ whole genome shotgun (WGS) entry which is preliminary data.</text>
</comment>
<evidence type="ECO:0000256" key="1">
    <source>
        <dbReference type="SAM" id="MobiDB-lite"/>
    </source>
</evidence>